<gene>
    <name evidence="2" type="ORF">F1559_004208</name>
</gene>
<dbReference type="InterPro" id="IPR012098">
    <property type="entry name" value="SND3_fun"/>
</dbReference>
<proteinExistence type="predicted"/>
<keyword evidence="3" id="KW-1185">Reference proteome</keyword>
<name>A0A7J7IJ19_9RHOD</name>
<evidence type="ECO:0000313" key="2">
    <source>
        <dbReference type="EMBL" id="KAF6003106.1"/>
    </source>
</evidence>
<feature type="compositionally biased region" description="Basic and acidic residues" evidence="1">
    <location>
        <begin position="114"/>
        <end position="124"/>
    </location>
</feature>
<comment type="caution">
    <text evidence="2">The sequence shown here is derived from an EMBL/GenBank/DDBJ whole genome shotgun (WGS) entry which is preliminary data.</text>
</comment>
<evidence type="ECO:0000256" key="1">
    <source>
        <dbReference type="SAM" id="MobiDB-lite"/>
    </source>
</evidence>
<dbReference type="OrthoDB" id="5611at2759"/>
<dbReference type="Pfam" id="PF10032">
    <property type="entry name" value="Pho88"/>
    <property type="match status" value="1"/>
</dbReference>
<dbReference type="AlphaFoldDB" id="A0A7J7IJ19"/>
<accession>A0A7J7IJ19</accession>
<sequence>MGSVSPLILQSVMGFFRQLDDPLIKIHLFGQRDAGPLERPFKPEPNPLFKLLGLDPNRRQVERRIVEDSGDALTARGNAEASETQGTAVASTVDDVSDSSADEALAPDSESEEEKPAPSRKKED</sequence>
<dbReference type="GO" id="GO:0045047">
    <property type="term" value="P:protein targeting to ER"/>
    <property type="evidence" value="ECO:0007669"/>
    <property type="project" value="InterPro"/>
</dbReference>
<reference evidence="2 3" key="1">
    <citation type="journal article" date="2020" name="J. Phycol.">
        <title>Comparative genome analysis reveals Cyanidiococcus gen. nov., a new extremophilic red algal genus sister to Cyanidioschyzon (Cyanidioschyzonaceae, Rhodophyta).</title>
        <authorList>
            <person name="Liu S.-L."/>
            <person name="Chiang Y.-R."/>
            <person name="Yoon H.S."/>
            <person name="Fu H.-Y."/>
        </authorList>
    </citation>
    <scope>NUCLEOTIDE SEQUENCE [LARGE SCALE GENOMIC DNA]</scope>
    <source>
        <strain evidence="2 3">THAL066</strain>
    </source>
</reference>
<evidence type="ECO:0000313" key="3">
    <source>
        <dbReference type="Proteomes" id="UP000530660"/>
    </source>
</evidence>
<dbReference type="GO" id="GO:0005783">
    <property type="term" value="C:endoplasmic reticulum"/>
    <property type="evidence" value="ECO:0007669"/>
    <property type="project" value="InterPro"/>
</dbReference>
<dbReference type="Proteomes" id="UP000530660">
    <property type="component" value="Unassembled WGS sequence"/>
</dbReference>
<dbReference type="PANTHER" id="PTHR28112:SF1">
    <property type="entry name" value="SRP-INDEPENDENT TARGETING PROTEIN 3"/>
    <property type="match status" value="1"/>
</dbReference>
<protein>
    <submittedName>
        <fullName evidence="2">Uncharacterized protein</fullName>
    </submittedName>
</protein>
<feature type="region of interest" description="Disordered" evidence="1">
    <location>
        <begin position="70"/>
        <end position="124"/>
    </location>
</feature>
<organism evidence="2 3">
    <name type="scientific">Cyanidiococcus yangmingshanensis</name>
    <dbReference type="NCBI Taxonomy" id="2690220"/>
    <lineage>
        <taxon>Eukaryota</taxon>
        <taxon>Rhodophyta</taxon>
        <taxon>Bangiophyceae</taxon>
        <taxon>Cyanidiales</taxon>
        <taxon>Cyanidiaceae</taxon>
        <taxon>Cyanidiococcus</taxon>
    </lineage>
</organism>
<dbReference type="PANTHER" id="PTHR28112">
    <property type="entry name" value="SRP-INDEPENDENT TARGETING PROTEIN 3"/>
    <property type="match status" value="1"/>
</dbReference>
<dbReference type="GO" id="GO:0005739">
    <property type="term" value="C:mitochondrion"/>
    <property type="evidence" value="ECO:0007669"/>
    <property type="project" value="TreeGrafter"/>
</dbReference>
<dbReference type="EMBL" id="VWRR01000008">
    <property type="protein sequence ID" value="KAF6003106.1"/>
    <property type="molecule type" value="Genomic_DNA"/>
</dbReference>